<dbReference type="Gene3D" id="2.40.50.200">
    <property type="entry name" value="Bacterial OB-fold"/>
    <property type="match status" value="1"/>
</dbReference>
<comment type="caution">
    <text evidence="3">The sequence shown here is derived from an EMBL/GenBank/DDBJ whole genome shotgun (WGS) entry which is preliminary data.</text>
</comment>
<evidence type="ECO:0000313" key="3">
    <source>
        <dbReference type="EMBL" id="EBP0013506.1"/>
    </source>
</evidence>
<feature type="chain" id="PRO_5026059491" evidence="2">
    <location>
        <begin position="21"/>
        <end position="133"/>
    </location>
</feature>
<organism evidence="3">
    <name type="scientific">Salmonella enterica</name>
    <name type="common">Salmonella choleraesuis</name>
    <dbReference type="NCBI Taxonomy" id="28901"/>
    <lineage>
        <taxon>Bacteria</taxon>
        <taxon>Pseudomonadati</taxon>
        <taxon>Pseudomonadota</taxon>
        <taxon>Gammaproteobacteria</taxon>
        <taxon>Enterobacterales</taxon>
        <taxon>Enterobacteriaceae</taxon>
        <taxon>Salmonella</taxon>
    </lineage>
</organism>
<keyword evidence="1 2" id="KW-0732">Signal</keyword>
<feature type="signal peptide" evidence="2">
    <location>
        <begin position="1"/>
        <end position="20"/>
    </location>
</feature>
<dbReference type="InterPro" id="IPR036700">
    <property type="entry name" value="BOBF_sf"/>
</dbReference>
<accession>A0A5U2FAA3</accession>
<dbReference type="PANTHER" id="PTHR36571">
    <property type="entry name" value="PROTEIN YGIW"/>
    <property type="match status" value="1"/>
</dbReference>
<dbReference type="AlphaFoldDB" id="A0A5U2FAA3"/>
<dbReference type="NCBIfam" id="TIGR00156">
    <property type="entry name" value="YgiW/YdeI family stress tolerance OB fold protein"/>
    <property type="match status" value="1"/>
</dbReference>
<dbReference type="PANTHER" id="PTHR36571:SF1">
    <property type="entry name" value="PROTEIN YGIW"/>
    <property type="match status" value="1"/>
</dbReference>
<name>A0A5U2FAA3_SALER</name>
<dbReference type="EMBL" id="AAGKHU010000120">
    <property type="protein sequence ID" value="EBP0013506.1"/>
    <property type="molecule type" value="Genomic_DNA"/>
</dbReference>
<dbReference type="Pfam" id="PF04076">
    <property type="entry name" value="BOF"/>
    <property type="match status" value="1"/>
</dbReference>
<reference evidence="3" key="1">
    <citation type="submission" date="2018-07" db="EMBL/GenBank/DDBJ databases">
        <authorList>
            <consortium name="GenomeTrakr network: Whole genome sequencing for foodborne pathogen traceback"/>
        </authorList>
    </citation>
    <scope>NUCLEOTIDE SEQUENCE</scope>
    <source>
        <strain evidence="3">CFSAN018538</strain>
    </source>
</reference>
<sequence>MKTFATIAAIMMMTTAPVLAAQGGFSGPSATQNQIQTPQGGFVGKNAALTTVAEVKNMKEDSQVTLRGNITARLSDDRYTFRDDTGTVVVEIDHKHWNGVTVAPQDKVELQGKVDKDRNETEIDVKQVIRLNK</sequence>
<dbReference type="SUPFAM" id="SSF101756">
    <property type="entry name" value="Hypothetical protein YgiW"/>
    <property type="match status" value="1"/>
</dbReference>
<gene>
    <name evidence="3" type="ORF">HX37_22570</name>
</gene>
<protein>
    <submittedName>
        <fullName evidence="3">YgiW/YdeI family stress tolerance OB fold protein</fullName>
    </submittedName>
</protein>
<dbReference type="InterPro" id="IPR016052">
    <property type="entry name" value="YgiW/YdeI"/>
</dbReference>
<dbReference type="NCBIfam" id="NF033674">
    <property type="entry name" value="stress_OB_fold"/>
    <property type="match status" value="1"/>
</dbReference>
<dbReference type="InterPro" id="IPR005220">
    <property type="entry name" value="CarO-like"/>
</dbReference>
<proteinExistence type="predicted"/>
<evidence type="ECO:0000256" key="2">
    <source>
        <dbReference type="SAM" id="SignalP"/>
    </source>
</evidence>
<evidence type="ECO:0000256" key="1">
    <source>
        <dbReference type="ARBA" id="ARBA00022729"/>
    </source>
</evidence>